<comment type="caution">
    <text evidence="1">The sequence shown here is derived from an EMBL/GenBank/DDBJ whole genome shotgun (WGS) entry which is preliminary data.</text>
</comment>
<dbReference type="EMBL" id="JAXIOK010000022">
    <property type="protein sequence ID" value="KAK4744682.1"/>
    <property type="molecule type" value="Genomic_DNA"/>
</dbReference>
<proteinExistence type="predicted"/>
<accession>A0AAN7JIF5</accession>
<organism evidence="1 2">
    <name type="scientific">Trapa incisa</name>
    <dbReference type="NCBI Taxonomy" id="236973"/>
    <lineage>
        <taxon>Eukaryota</taxon>
        <taxon>Viridiplantae</taxon>
        <taxon>Streptophyta</taxon>
        <taxon>Embryophyta</taxon>
        <taxon>Tracheophyta</taxon>
        <taxon>Spermatophyta</taxon>
        <taxon>Magnoliopsida</taxon>
        <taxon>eudicotyledons</taxon>
        <taxon>Gunneridae</taxon>
        <taxon>Pentapetalae</taxon>
        <taxon>rosids</taxon>
        <taxon>malvids</taxon>
        <taxon>Myrtales</taxon>
        <taxon>Lythraceae</taxon>
        <taxon>Trapa</taxon>
    </lineage>
</organism>
<sequence>MPTMIDPRCKEGSPPNFPANTFTHIPLEHTSPGKKSVQFIDSASDRSSELNPLIRMAKIRRACRRMWQAVPCTSRRALRTESQKDIHEILKGKLETIVEEPEAAEECCKAPPMRHVLAIKKGGEVKKVGQIFLPHISLKDSYCLFIAGFASKGSFGGLLQ</sequence>
<reference evidence="1 2" key="1">
    <citation type="journal article" date="2023" name="Hortic Res">
        <title>Pangenome of water caltrop reveals structural variations and asymmetric subgenome divergence after allopolyploidization.</title>
        <authorList>
            <person name="Zhang X."/>
            <person name="Chen Y."/>
            <person name="Wang L."/>
            <person name="Yuan Y."/>
            <person name="Fang M."/>
            <person name="Shi L."/>
            <person name="Lu R."/>
            <person name="Comes H.P."/>
            <person name="Ma Y."/>
            <person name="Chen Y."/>
            <person name="Huang G."/>
            <person name="Zhou Y."/>
            <person name="Zheng Z."/>
            <person name="Qiu Y."/>
        </authorList>
    </citation>
    <scope>NUCLEOTIDE SEQUENCE [LARGE SCALE GENOMIC DNA]</scope>
    <source>
        <tissue evidence="1">Roots</tissue>
    </source>
</reference>
<evidence type="ECO:0000313" key="2">
    <source>
        <dbReference type="Proteomes" id="UP001345219"/>
    </source>
</evidence>
<name>A0AAN7JIF5_9MYRT</name>
<keyword evidence="2" id="KW-1185">Reference proteome</keyword>
<protein>
    <submittedName>
        <fullName evidence="1">Uncharacterized protein</fullName>
    </submittedName>
</protein>
<dbReference type="AlphaFoldDB" id="A0AAN7JIF5"/>
<evidence type="ECO:0000313" key="1">
    <source>
        <dbReference type="EMBL" id="KAK4744682.1"/>
    </source>
</evidence>
<dbReference type="Proteomes" id="UP001345219">
    <property type="component" value="Chromosome 9"/>
</dbReference>
<gene>
    <name evidence="1" type="ORF">SAY87_010994</name>
</gene>